<dbReference type="EMBL" id="NFKE01000001">
    <property type="protein sequence ID" value="OUP36527.1"/>
    <property type="molecule type" value="Genomic_DNA"/>
</dbReference>
<accession>A0A1Y4JVI3</accession>
<dbReference type="Proteomes" id="UP000284366">
    <property type="component" value="Unassembled WGS sequence"/>
</dbReference>
<dbReference type="EMBL" id="NFII01000006">
    <property type="protein sequence ID" value="OUO01217.1"/>
    <property type="molecule type" value="Genomic_DNA"/>
</dbReference>
<evidence type="ECO:0000313" key="4">
    <source>
        <dbReference type="EMBL" id="RGV51897.1"/>
    </source>
</evidence>
<evidence type="ECO:0000313" key="6">
    <source>
        <dbReference type="Proteomes" id="UP000196587"/>
    </source>
</evidence>
<dbReference type="Proteomes" id="UP000195386">
    <property type="component" value="Unassembled WGS sequence"/>
</dbReference>
<reference evidence="4 7" key="3">
    <citation type="submission" date="2018-08" db="EMBL/GenBank/DDBJ databases">
        <title>A genome reference for cultivated species of the human gut microbiota.</title>
        <authorList>
            <person name="Zou Y."/>
            <person name="Xue W."/>
            <person name="Luo G."/>
        </authorList>
    </citation>
    <scope>NUCLEOTIDE SEQUENCE [LARGE SCALE GENOMIC DNA]</scope>
    <source>
        <strain evidence="4 7">AF14-27</strain>
    </source>
</reference>
<feature type="domain" description="DUF6965" evidence="1">
    <location>
        <begin position="9"/>
        <end position="73"/>
    </location>
</feature>
<organism evidence="3 6">
    <name type="scientific">Bacteroides clarus</name>
    <dbReference type="NCBI Taxonomy" id="626929"/>
    <lineage>
        <taxon>Bacteria</taxon>
        <taxon>Pseudomonadati</taxon>
        <taxon>Bacteroidota</taxon>
        <taxon>Bacteroidia</taxon>
        <taxon>Bacteroidales</taxon>
        <taxon>Bacteroidaceae</taxon>
        <taxon>Bacteroides</taxon>
    </lineage>
</organism>
<evidence type="ECO:0000313" key="7">
    <source>
        <dbReference type="Proteomes" id="UP000284366"/>
    </source>
</evidence>
<protein>
    <recommendedName>
        <fullName evidence="1">DUF6965 domain-containing protein</fullName>
    </recommendedName>
</protein>
<reference evidence="3" key="2">
    <citation type="journal article" date="2018" name="BMC Genomics">
        <title>Whole genome sequencing and function prediction of 133 gut anaerobes isolated from chicken caecum in pure cultures.</title>
        <authorList>
            <person name="Medvecky M."/>
            <person name="Cejkova D."/>
            <person name="Polansky O."/>
            <person name="Karasova D."/>
            <person name="Kubasova T."/>
            <person name="Cizek A."/>
            <person name="Rychlik I."/>
        </authorList>
    </citation>
    <scope>NUCLEOTIDE SEQUENCE</scope>
    <source>
        <strain evidence="3">An189</strain>
        <strain evidence="2">An43</strain>
    </source>
</reference>
<comment type="caution">
    <text evidence="3">The sequence shown here is derived from an EMBL/GenBank/DDBJ whole genome shotgun (WGS) entry which is preliminary data.</text>
</comment>
<reference evidence="5 6" key="1">
    <citation type="submission" date="2017-04" db="EMBL/GenBank/DDBJ databases">
        <title>Function of individual gut microbiota members based on whole genome sequencing of pure cultures obtained from chicken caecum.</title>
        <authorList>
            <person name="Medvecky M."/>
            <person name="Cejkova D."/>
            <person name="Polansky O."/>
            <person name="Karasova D."/>
            <person name="Kubasova T."/>
            <person name="Cizek A."/>
            <person name="Rychlik I."/>
        </authorList>
    </citation>
    <scope>NUCLEOTIDE SEQUENCE [LARGE SCALE GENOMIC DNA]</scope>
    <source>
        <strain evidence="6">An189</strain>
        <strain evidence="5">An43</strain>
    </source>
</reference>
<dbReference type="AlphaFoldDB" id="A0A1Y4JVI3"/>
<dbReference type="RefSeq" id="WP_009120994.1">
    <property type="nucleotide sequence ID" value="NZ_CALIXP010000086.1"/>
</dbReference>
<proteinExistence type="predicted"/>
<evidence type="ECO:0000313" key="3">
    <source>
        <dbReference type="EMBL" id="OUP36527.1"/>
    </source>
</evidence>
<sequence length="79" mass="9285">MKEYKYDEESVNALIEWTKTASFPEQVMLSEAENIFDVKRYVQANLSDIAAHYPDEFYNPAITRLYQLKDKMEGKDNAE</sequence>
<dbReference type="Proteomes" id="UP000196587">
    <property type="component" value="Unassembled WGS sequence"/>
</dbReference>
<dbReference type="GeneID" id="61677080"/>
<dbReference type="EMBL" id="QRZG01000022">
    <property type="protein sequence ID" value="RGV51897.1"/>
    <property type="molecule type" value="Genomic_DNA"/>
</dbReference>
<evidence type="ECO:0000313" key="5">
    <source>
        <dbReference type="Proteomes" id="UP000195386"/>
    </source>
</evidence>
<dbReference type="Pfam" id="PF22292">
    <property type="entry name" value="DUF6965"/>
    <property type="match status" value="1"/>
</dbReference>
<name>A0A1Y4JVI3_9BACE</name>
<evidence type="ECO:0000259" key="1">
    <source>
        <dbReference type="Pfam" id="PF22292"/>
    </source>
</evidence>
<dbReference type="InterPro" id="IPR054238">
    <property type="entry name" value="DUF6965"/>
</dbReference>
<gene>
    <name evidence="3" type="ORF">B5F24_01150</name>
    <name evidence="2" type="ORF">B5F97_08575</name>
    <name evidence="4" type="ORF">DWW09_12315</name>
</gene>
<evidence type="ECO:0000313" key="2">
    <source>
        <dbReference type="EMBL" id="OUO01217.1"/>
    </source>
</evidence>